<feature type="domain" description="Glycosyltransferase 2-like" evidence="8">
    <location>
        <begin position="5"/>
        <end position="112"/>
    </location>
</feature>
<dbReference type="OrthoDB" id="3183633at2"/>
<feature type="compositionally biased region" description="Polar residues" evidence="7">
    <location>
        <begin position="808"/>
        <end position="826"/>
    </location>
</feature>
<evidence type="ECO:0000259" key="8">
    <source>
        <dbReference type="Pfam" id="PF00535"/>
    </source>
</evidence>
<dbReference type="GO" id="GO:0019350">
    <property type="term" value="P:teichoic acid biosynthetic process"/>
    <property type="evidence" value="ECO:0007669"/>
    <property type="project" value="UniProtKB-KW"/>
</dbReference>
<dbReference type="Gene3D" id="3.40.50.12580">
    <property type="match status" value="1"/>
</dbReference>
<dbReference type="InterPro" id="IPR029044">
    <property type="entry name" value="Nucleotide-diphossugar_trans"/>
</dbReference>
<dbReference type="InterPro" id="IPR051612">
    <property type="entry name" value="Teichoic_Acid_Biosynth"/>
</dbReference>
<keyword evidence="5" id="KW-0777">Teichoic acid biosynthesis</keyword>
<protein>
    <submittedName>
        <fullName evidence="9">Glycosyltransferase</fullName>
    </submittedName>
</protein>
<dbReference type="InterPro" id="IPR043149">
    <property type="entry name" value="TagF_N"/>
</dbReference>
<dbReference type="PANTHER" id="PTHR37316">
    <property type="entry name" value="TEICHOIC ACID GLYCEROL-PHOSPHATE PRIMASE"/>
    <property type="match status" value="1"/>
</dbReference>
<dbReference type="RefSeq" id="WP_114013815.1">
    <property type="nucleotide sequence ID" value="NZ_QOIM01000020.1"/>
</dbReference>
<dbReference type="SUPFAM" id="SSF53448">
    <property type="entry name" value="Nucleotide-diphospho-sugar transferases"/>
    <property type="match status" value="1"/>
</dbReference>
<keyword evidence="4 9" id="KW-0808">Transferase</keyword>
<evidence type="ECO:0000256" key="1">
    <source>
        <dbReference type="ARBA" id="ARBA00004202"/>
    </source>
</evidence>
<evidence type="ECO:0000256" key="3">
    <source>
        <dbReference type="ARBA" id="ARBA00022475"/>
    </source>
</evidence>
<evidence type="ECO:0000256" key="6">
    <source>
        <dbReference type="ARBA" id="ARBA00023136"/>
    </source>
</evidence>
<dbReference type="Proteomes" id="UP000253507">
    <property type="component" value="Unassembled WGS sequence"/>
</dbReference>
<evidence type="ECO:0000256" key="5">
    <source>
        <dbReference type="ARBA" id="ARBA00022944"/>
    </source>
</evidence>
<dbReference type="InterPro" id="IPR001173">
    <property type="entry name" value="Glyco_trans_2-like"/>
</dbReference>
<dbReference type="PANTHER" id="PTHR37316:SF3">
    <property type="entry name" value="TEICHOIC ACID GLYCEROL-PHOSPHATE TRANSFERASE"/>
    <property type="match status" value="1"/>
</dbReference>
<name>A0A367F2S5_9ACTN</name>
<comment type="subcellular location">
    <subcellularLocation>
        <location evidence="1">Cell membrane</location>
        <topology evidence="1">Peripheral membrane protein</topology>
    </subcellularLocation>
</comment>
<dbReference type="Gene3D" id="3.90.550.10">
    <property type="entry name" value="Spore Coat Polysaccharide Biosynthesis Protein SpsA, Chain A"/>
    <property type="match status" value="1"/>
</dbReference>
<organism evidence="9 10">
    <name type="scientific">Streptomyces reniochalinae</name>
    <dbReference type="NCBI Taxonomy" id="2250578"/>
    <lineage>
        <taxon>Bacteria</taxon>
        <taxon>Bacillati</taxon>
        <taxon>Actinomycetota</taxon>
        <taxon>Actinomycetes</taxon>
        <taxon>Kitasatosporales</taxon>
        <taxon>Streptomycetaceae</taxon>
        <taxon>Streptomyces</taxon>
    </lineage>
</organism>
<reference evidence="9 10" key="1">
    <citation type="submission" date="2018-06" db="EMBL/GenBank/DDBJ databases">
        <title>Streptomyces reniochalinae sp. nov. and Streptomyces diacarnus sp. nov. from marine sponges.</title>
        <authorList>
            <person name="Li L."/>
        </authorList>
    </citation>
    <scope>NUCLEOTIDE SEQUENCE [LARGE SCALE GENOMIC DNA]</scope>
    <source>
        <strain evidence="9 10">LHW50302</strain>
    </source>
</reference>
<dbReference type="InterPro" id="IPR043148">
    <property type="entry name" value="TagF_C"/>
</dbReference>
<dbReference type="InterPro" id="IPR007554">
    <property type="entry name" value="Glycerophosphate_synth"/>
</dbReference>
<dbReference type="CDD" id="cd00761">
    <property type="entry name" value="Glyco_tranf_GTA_type"/>
    <property type="match status" value="1"/>
</dbReference>
<dbReference type="GO" id="GO:0005886">
    <property type="term" value="C:plasma membrane"/>
    <property type="evidence" value="ECO:0007669"/>
    <property type="project" value="UniProtKB-SubCell"/>
</dbReference>
<comment type="caution">
    <text evidence="9">The sequence shown here is derived from an EMBL/GenBank/DDBJ whole genome shotgun (WGS) entry which is preliminary data.</text>
</comment>
<keyword evidence="6" id="KW-0472">Membrane</keyword>
<feature type="compositionally biased region" description="Pro residues" evidence="7">
    <location>
        <begin position="766"/>
        <end position="782"/>
    </location>
</feature>
<keyword evidence="10" id="KW-1185">Reference proteome</keyword>
<evidence type="ECO:0000313" key="10">
    <source>
        <dbReference type="Proteomes" id="UP000253507"/>
    </source>
</evidence>
<proteinExistence type="inferred from homology"/>
<feature type="compositionally biased region" description="Low complexity" evidence="7">
    <location>
        <begin position="750"/>
        <end position="765"/>
    </location>
</feature>
<dbReference type="Pfam" id="PF00535">
    <property type="entry name" value="Glycos_transf_2"/>
    <property type="match status" value="1"/>
</dbReference>
<dbReference type="FunFam" id="3.90.550.10:FF:000196">
    <property type="entry name" value="Glycosyl transferase"/>
    <property type="match status" value="1"/>
</dbReference>
<keyword evidence="3" id="KW-1003">Cell membrane</keyword>
<dbReference type="Pfam" id="PF04464">
    <property type="entry name" value="Glyphos_transf"/>
    <property type="match status" value="1"/>
</dbReference>
<gene>
    <name evidence="9" type="ORF">DQ392_02615</name>
</gene>
<evidence type="ECO:0000256" key="4">
    <source>
        <dbReference type="ARBA" id="ARBA00022679"/>
    </source>
</evidence>
<dbReference type="Gene3D" id="3.40.50.11820">
    <property type="match status" value="1"/>
</dbReference>
<dbReference type="SUPFAM" id="SSF53756">
    <property type="entry name" value="UDP-Glycosyltransferase/glycogen phosphorylase"/>
    <property type="match status" value="1"/>
</dbReference>
<evidence type="ECO:0000256" key="2">
    <source>
        <dbReference type="ARBA" id="ARBA00010488"/>
    </source>
</evidence>
<dbReference type="EMBL" id="QOIM01000020">
    <property type="protein sequence ID" value="RCG24623.1"/>
    <property type="molecule type" value="Genomic_DNA"/>
</dbReference>
<dbReference type="GO" id="GO:0047355">
    <property type="term" value="F:CDP-glycerol glycerophosphotransferase activity"/>
    <property type="evidence" value="ECO:0007669"/>
    <property type="project" value="InterPro"/>
</dbReference>
<sequence>MPRFSVIVPVHRVQAYLHECLDSVLGQCFGDFELIAVDDHSPDSCGEILDAYGAADPRVRVIHLAQNAGLGPARNSGTARARGDYVLYLDGDDTMAPGTLHALAERLSATGDPDVLVFDHAPVYWDGEPTRAAHPELLSPHAGPAVGSLADRPELLRLPAFAWSKTYRRDFLHRERLTFPPGTYEDTPWSFHALLTARTLATLDRVCVHYRQRRGGSILTTTTRRHFDVFAQYDRLFALFEARPELARWRPALHRRMTDHFAVIHRSPGRLPRRARADFAKRAREYCRRYRPAPGHDEGRQPPRARLRRRLVRAGAHRLLRLLSLADLARRAAPALLRRLRTTARKALLRAYYALQRRRRIEDDLAVFSAYWNRGYSCNPAAIEAKARELVPGIRTAWICGPEYAHTLPPGVRRLTPGSAACWSALARARHLVSNVNLPHAFVKRDGQRLLQTHHGTPLKHMGLDLMPYPAAAAGMDFGRLLAHTDRWDFSLSANPHSTRVWERAYPSPYTTLEFGYPRNDRFQRATAAEVARLRADLGVPEGATAVLYAPTHRDYRRGRQPWLDLVRLTAALGPSFVVLARAHYFHAGQRLPCEPPGGLIDVTGHPSVEELCLASDVLVTDYSSLMFDYAVLDRPVVVHAPDWESYRDARGTYFDITALAPGPVARGDDELIGLLATGAHATEHARRQRAAFRARFCPWDDGHAAERVVRHVFLRETGPGRPGGAEPSRAATVPAALPPVVPLAERRPAPAAGPVTAPAPVTAPGGPPSGSPVPGGPPGSPAPLAEKDWWSWSASASSYPCSRSRDTCASASTRCSNSPSPTWSS</sequence>
<dbReference type="AlphaFoldDB" id="A0A367F2S5"/>
<evidence type="ECO:0000256" key="7">
    <source>
        <dbReference type="SAM" id="MobiDB-lite"/>
    </source>
</evidence>
<accession>A0A367F2S5</accession>
<feature type="region of interest" description="Disordered" evidence="7">
    <location>
        <begin position="747"/>
        <end position="826"/>
    </location>
</feature>
<comment type="similarity">
    <text evidence="2">Belongs to the CDP-glycerol glycerophosphotransferase family.</text>
</comment>
<evidence type="ECO:0000313" key="9">
    <source>
        <dbReference type="EMBL" id="RCG24623.1"/>
    </source>
</evidence>